<organism evidence="3 4">
    <name type="scientific">Nonomuraea cavernae</name>
    <dbReference type="NCBI Taxonomy" id="2045107"/>
    <lineage>
        <taxon>Bacteria</taxon>
        <taxon>Bacillati</taxon>
        <taxon>Actinomycetota</taxon>
        <taxon>Actinomycetes</taxon>
        <taxon>Streptosporangiales</taxon>
        <taxon>Streptosporangiaceae</taxon>
        <taxon>Nonomuraea</taxon>
    </lineage>
</organism>
<feature type="transmembrane region" description="Helical" evidence="2">
    <location>
        <begin position="6"/>
        <end position="27"/>
    </location>
</feature>
<evidence type="ECO:0000256" key="2">
    <source>
        <dbReference type="SAM" id="Phobius"/>
    </source>
</evidence>
<keyword evidence="2" id="KW-1133">Transmembrane helix</keyword>
<evidence type="ECO:0000313" key="3">
    <source>
        <dbReference type="EMBL" id="GGO63131.1"/>
    </source>
</evidence>
<accession>A0A918DG53</accession>
<evidence type="ECO:0000313" key="4">
    <source>
        <dbReference type="Proteomes" id="UP000646523"/>
    </source>
</evidence>
<name>A0A918DG53_9ACTN</name>
<reference evidence="3" key="2">
    <citation type="submission" date="2020-09" db="EMBL/GenBank/DDBJ databases">
        <authorList>
            <person name="Sun Q."/>
            <person name="Zhou Y."/>
        </authorList>
    </citation>
    <scope>NUCLEOTIDE SEQUENCE</scope>
    <source>
        <strain evidence="3">CGMCC 4.7368</strain>
    </source>
</reference>
<proteinExistence type="predicted"/>
<keyword evidence="4" id="KW-1185">Reference proteome</keyword>
<feature type="coiled-coil region" evidence="1">
    <location>
        <begin position="43"/>
        <end position="70"/>
    </location>
</feature>
<dbReference type="Proteomes" id="UP000646523">
    <property type="component" value="Unassembled WGS sequence"/>
</dbReference>
<keyword evidence="2" id="KW-0812">Transmembrane</keyword>
<keyword evidence="2" id="KW-0472">Membrane</keyword>
<dbReference type="EMBL" id="BMNH01000002">
    <property type="protein sequence ID" value="GGO63131.1"/>
    <property type="molecule type" value="Genomic_DNA"/>
</dbReference>
<gene>
    <name evidence="3" type="ORF">GCM10012289_09340</name>
</gene>
<protein>
    <submittedName>
        <fullName evidence="3">Uncharacterized protein</fullName>
    </submittedName>
</protein>
<sequence length="152" mass="16519">MSGFQLVASLVGSLAWPVAVVVAVWVLRRSLAAALGRAKRVEAAGVAVELAEVEQARESVEEELAQADAEGASLEAPEVDELVQKAAQLGWHLAKLGPGTTPDVVVDRSGGKPVVRLRAEERFRRWLAFNAVAQRQRPPLWVAMHNQRRPSE</sequence>
<dbReference type="RefSeq" id="WP_189122712.1">
    <property type="nucleotide sequence ID" value="NZ_BMNH01000002.1"/>
</dbReference>
<dbReference type="AlphaFoldDB" id="A0A918DG53"/>
<evidence type="ECO:0000256" key="1">
    <source>
        <dbReference type="SAM" id="Coils"/>
    </source>
</evidence>
<reference evidence="3" key="1">
    <citation type="journal article" date="2014" name="Int. J. Syst. Evol. Microbiol.">
        <title>Complete genome sequence of Corynebacterium casei LMG S-19264T (=DSM 44701T), isolated from a smear-ripened cheese.</title>
        <authorList>
            <consortium name="US DOE Joint Genome Institute (JGI-PGF)"/>
            <person name="Walter F."/>
            <person name="Albersmeier A."/>
            <person name="Kalinowski J."/>
            <person name="Ruckert C."/>
        </authorList>
    </citation>
    <scope>NUCLEOTIDE SEQUENCE</scope>
    <source>
        <strain evidence="3">CGMCC 4.7368</strain>
    </source>
</reference>
<comment type="caution">
    <text evidence="3">The sequence shown here is derived from an EMBL/GenBank/DDBJ whole genome shotgun (WGS) entry which is preliminary data.</text>
</comment>
<keyword evidence="1" id="KW-0175">Coiled coil</keyword>